<keyword evidence="1" id="KW-0812">Transmembrane</keyword>
<keyword evidence="1" id="KW-1133">Transmembrane helix</keyword>
<feature type="transmembrane region" description="Helical" evidence="1">
    <location>
        <begin position="102"/>
        <end position="121"/>
    </location>
</feature>
<dbReference type="EMBL" id="BAAAFZ010000004">
    <property type="protein sequence ID" value="GAA0567631.1"/>
    <property type="molecule type" value="Genomic_DNA"/>
</dbReference>
<dbReference type="RefSeq" id="WP_343893272.1">
    <property type="nucleotide sequence ID" value="NZ_BAAAFZ010000004.1"/>
</dbReference>
<accession>A0ABN1EIX7</accession>
<evidence type="ECO:0000256" key="1">
    <source>
        <dbReference type="SAM" id="Phobius"/>
    </source>
</evidence>
<sequence>MADTLHPTPFLRFALLGDAAASGATGLLLAAGAGALASLLGLPEGLLRVAGLLLLPYAAFVAWAGTRDGVPRNAVRAVVAINLLWVLDSVLLLAFGPVSPNGLGVAFVLAQALVVAGFAAMQWTALRGGASTARAAA</sequence>
<gene>
    <name evidence="2" type="ORF">GCM10009416_02070</name>
</gene>
<evidence type="ECO:0000313" key="3">
    <source>
        <dbReference type="Proteomes" id="UP001501588"/>
    </source>
</evidence>
<dbReference type="Proteomes" id="UP001501588">
    <property type="component" value="Unassembled WGS sequence"/>
</dbReference>
<name>A0ABN1EIX7_9PROT</name>
<protein>
    <recommendedName>
        <fullName evidence="4">Integral membrane protein</fullName>
    </recommendedName>
</protein>
<feature type="transmembrane region" description="Helical" evidence="1">
    <location>
        <begin position="46"/>
        <end position="65"/>
    </location>
</feature>
<evidence type="ECO:0000313" key="2">
    <source>
        <dbReference type="EMBL" id="GAA0567631.1"/>
    </source>
</evidence>
<proteinExistence type="predicted"/>
<organism evidence="2 3">
    <name type="scientific">Craurococcus roseus</name>
    <dbReference type="NCBI Taxonomy" id="77585"/>
    <lineage>
        <taxon>Bacteria</taxon>
        <taxon>Pseudomonadati</taxon>
        <taxon>Pseudomonadota</taxon>
        <taxon>Alphaproteobacteria</taxon>
        <taxon>Acetobacterales</taxon>
        <taxon>Acetobacteraceae</taxon>
        <taxon>Craurococcus</taxon>
    </lineage>
</organism>
<keyword evidence="1" id="KW-0472">Membrane</keyword>
<feature type="transmembrane region" description="Helical" evidence="1">
    <location>
        <begin position="77"/>
        <end position="96"/>
    </location>
</feature>
<comment type="caution">
    <text evidence="2">The sequence shown here is derived from an EMBL/GenBank/DDBJ whole genome shotgun (WGS) entry which is preliminary data.</text>
</comment>
<evidence type="ECO:0008006" key="4">
    <source>
        <dbReference type="Google" id="ProtNLM"/>
    </source>
</evidence>
<feature type="transmembrane region" description="Helical" evidence="1">
    <location>
        <begin position="20"/>
        <end position="40"/>
    </location>
</feature>
<reference evidence="2 3" key="1">
    <citation type="journal article" date="2019" name="Int. J. Syst. Evol. Microbiol.">
        <title>The Global Catalogue of Microorganisms (GCM) 10K type strain sequencing project: providing services to taxonomists for standard genome sequencing and annotation.</title>
        <authorList>
            <consortium name="The Broad Institute Genomics Platform"/>
            <consortium name="The Broad Institute Genome Sequencing Center for Infectious Disease"/>
            <person name="Wu L."/>
            <person name="Ma J."/>
        </authorList>
    </citation>
    <scope>NUCLEOTIDE SEQUENCE [LARGE SCALE GENOMIC DNA]</scope>
    <source>
        <strain evidence="2 3">JCM 9933</strain>
    </source>
</reference>
<keyword evidence="3" id="KW-1185">Reference proteome</keyword>